<dbReference type="EMBL" id="QXGH01000014">
    <property type="protein sequence ID" value="RHW27058.1"/>
    <property type="molecule type" value="Genomic_DNA"/>
</dbReference>
<reference evidence="1 2" key="1">
    <citation type="submission" date="2018-09" db="EMBL/GenBank/DDBJ databases">
        <title>Genome sequencing of Nocardioides immobilis CCTCC AB 2017083 for comparison to Nocardioides silvaticus.</title>
        <authorList>
            <person name="Li C."/>
            <person name="Wang G."/>
        </authorList>
    </citation>
    <scope>NUCLEOTIDE SEQUENCE [LARGE SCALE GENOMIC DNA]</scope>
    <source>
        <strain evidence="1 2">CCTCC AB 2017083</strain>
    </source>
</reference>
<keyword evidence="2" id="KW-1185">Reference proteome</keyword>
<sequence length="188" mass="20760">MGWGGFTGTVTMGAKRSPQTVPEAYVMQPFRVTMKYHDRTFKGVDLEVGYDELEATTREEPEFEMSDEVLRLFGALGLPAPAPVRVQPLHHQIAQKIHACTAPRSDRAHDLVDLQLIAPMTASNLVAATTRRLFTFRAEHEWPPMLSPGVDWGPLYSEAADGLDVLPSVVDAVAWLNDYVARLDALSG</sequence>
<name>A0A417Y317_9ACTN</name>
<dbReference type="Pfam" id="PF08843">
    <property type="entry name" value="AbiEii"/>
    <property type="match status" value="1"/>
</dbReference>
<dbReference type="Proteomes" id="UP000283644">
    <property type="component" value="Unassembled WGS sequence"/>
</dbReference>
<evidence type="ECO:0000313" key="2">
    <source>
        <dbReference type="Proteomes" id="UP000283644"/>
    </source>
</evidence>
<dbReference type="OrthoDB" id="3199565at2"/>
<protein>
    <recommendedName>
        <fullName evidence="3">Nucleotidyl transferase AbiEii/AbiGii toxin family protein</fullName>
    </recommendedName>
</protein>
<dbReference type="RefSeq" id="WP_118925159.1">
    <property type="nucleotide sequence ID" value="NZ_QXGH01000014.1"/>
</dbReference>
<proteinExistence type="predicted"/>
<gene>
    <name evidence="1" type="ORF">D0Z08_10310</name>
</gene>
<dbReference type="AlphaFoldDB" id="A0A417Y317"/>
<evidence type="ECO:0000313" key="1">
    <source>
        <dbReference type="EMBL" id="RHW27058.1"/>
    </source>
</evidence>
<comment type="caution">
    <text evidence="1">The sequence shown here is derived from an EMBL/GenBank/DDBJ whole genome shotgun (WGS) entry which is preliminary data.</text>
</comment>
<evidence type="ECO:0008006" key="3">
    <source>
        <dbReference type="Google" id="ProtNLM"/>
    </source>
</evidence>
<organism evidence="1 2">
    <name type="scientific">Nocardioides immobilis</name>
    <dbReference type="NCBI Taxonomy" id="2049295"/>
    <lineage>
        <taxon>Bacteria</taxon>
        <taxon>Bacillati</taxon>
        <taxon>Actinomycetota</taxon>
        <taxon>Actinomycetes</taxon>
        <taxon>Propionibacteriales</taxon>
        <taxon>Nocardioidaceae</taxon>
        <taxon>Nocardioides</taxon>
    </lineage>
</organism>
<accession>A0A417Y317</accession>
<dbReference type="InterPro" id="IPR014942">
    <property type="entry name" value="AbiEii"/>
</dbReference>